<feature type="transmembrane region" description="Helical" evidence="8">
    <location>
        <begin position="388"/>
        <end position="408"/>
    </location>
</feature>
<feature type="transmembrane region" description="Helical" evidence="8">
    <location>
        <begin position="129"/>
        <end position="150"/>
    </location>
</feature>
<comment type="subcellular location">
    <subcellularLocation>
        <location evidence="1">Membrane</location>
        <topology evidence="1">Multi-pass membrane protein</topology>
    </subcellularLocation>
</comment>
<evidence type="ECO:0000256" key="6">
    <source>
        <dbReference type="ARBA" id="ARBA00023136"/>
    </source>
</evidence>
<keyword evidence="6 7" id="KW-0472">Membrane</keyword>
<feature type="transmembrane region" description="Helical" evidence="8">
    <location>
        <begin position="91"/>
        <end position="117"/>
    </location>
</feature>
<dbReference type="InterPro" id="IPR026030">
    <property type="entry name" value="Pur-cyt_permease_Fcy2/21/22"/>
</dbReference>
<dbReference type="InterPro" id="IPR001248">
    <property type="entry name" value="Pur-cyt_permease"/>
</dbReference>
<dbReference type="Gene3D" id="1.10.4160.10">
    <property type="entry name" value="Hydantoin permease"/>
    <property type="match status" value="1"/>
</dbReference>
<feature type="transmembrane region" description="Helical" evidence="8">
    <location>
        <begin position="51"/>
        <end position="71"/>
    </location>
</feature>
<dbReference type="PANTHER" id="PTHR31806:SF1">
    <property type="entry name" value="PURINE-CYTOSINE PERMEASE FCY2-RELATED"/>
    <property type="match status" value="1"/>
</dbReference>
<evidence type="ECO:0000313" key="10">
    <source>
        <dbReference type="Proteomes" id="UP000589036"/>
    </source>
</evidence>
<proteinExistence type="inferred from homology"/>
<evidence type="ECO:0000256" key="7">
    <source>
        <dbReference type="PIRNR" id="PIRNR002744"/>
    </source>
</evidence>
<feature type="transmembrane region" description="Helical" evidence="8">
    <location>
        <begin position="321"/>
        <end position="342"/>
    </location>
</feature>
<dbReference type="GO" id="GO:0022857">
    <property type="term" value="F:transmembrane transporter activity"/>
    <property type="evidence" value="ECO:0007669"/>
    <property type="project" value="InterPro"/>
</dbReference>
<evidence type="ECO:0000256" key="4">
    <source>
        <dbReference type="ARBA" id="ARBA00022692"/>
    </source>
</evidence>
<feature type="transmembrane region" description="Helical" evidence="8">
    <location>
        <begin position="263"/>
        <end position="285"/>
    </location>
</feature>
<feature type="transmembrane region" description="Helical" evidence="8">
    <location>
        <begin position="229"/>
        <end position="251"/>
    </location>
</feature>
<evidence type="ECO:0000256" key="3">
    <source>
        <dbReference type="ARBA" id="ARBA00022448"/>
    </source>
</evidence>
<evidence type="ECO:0000256" key="1">
    <source>
        <dbReference type="ARBA" id="ARBA00004141"/>
    </source>
</evidence>
<dbReference type="GO" id="GO:0005886">
    <property type="term" value="C:plasma membrane"/>
    <property type="evidence" value="ECO:0007669"/>
    <property type="project" value="TreeGrafter"/>
</dbReference>
<dbReference type="AlphaFoldDB" id="A0A852TZ06"/>
<name>A0A852TZ06_9ACTN</name>
<protein>
    <submittedName>
        <fullName evidence="9">NCS1 family nucleobase:cation symporter-1</fullName>
    </submittedName>
</protein>
<dbReference type="RefSeq" id="WP_179644921.1">
    <property type="nucleotide sequence ID" value="NZ_BAAAYY010000031.1"/>
</dbReference>
<reference evidence="9 10" key="1">
    <citation type="submission" date="2020-07" db="EMBL/GenBank/DDBJ databases">
        <title>Sequencing the genomes of 1000 actinobacteria strains.</title>
        <authorList>
            <person name="Klenk H.-P."/>
        </authorList>
    </citation>
    <scope>NUCLEOTIDE SEQUENCE [LARGE SCALE GENOMIC DNA]</scope>
    <source>
        <strain evidence="9 10">CXB654</strain>
    </source>
</reference>
<dbReference type="EMBL" id="JACCCC010000001">
    <property type="protein sequence ID" value="NYE49219.1"/>
    <property type="molecule type" value="Genomic_DNA"/>
</dbReference>
<sequence>MRFETRHIRPIPPDERHGTARGLFFVWLGINMLPLTIVTGAVGTSVLGLPFGWAVAAIVAGNLVGGLGAALHAAQGPRLGIPQMLQARAQFGYHGGSILALIALLMFLGFFASNLVVAAQSFAEVVPGLSTDAGIAVCTAIALFVAVFGYDLVRKLMAIVSIVLGAVLIAALVLALGNPAAFAVHRELALTPAGFCAMVAIGAVWQLAYAPYVSDYSRYLPDKTGARPAFWATYSGLVLGTVLVMVLGALVGLTTEEGNAMGALGALLGGFGAVTLAAFGVASAVMNSSNIYSGVMCSLTVLEAAFSRARVTTGTRVGMTAVYALLAMAMALFGQHDFLVVFKDFVAVLLYVLVPWSAINLVDYFVLRKGHYAVSDMFARDGGRYGRWDPVGLSCYAVGLAVQVPFMITSVFTGPLAEPMGGVDIAWIVGFASSAGLYALGKRGERNRLPHDTVECDVQEQSS</sequence>
<dbReference type="Pfam" id="PF02133">
    <property type="entry name" value="Transp_cyt_pur"/>
    <property type="match status" value="1"/>
</dbReference>
<feature type="transmembrane region" description="Helical" evidence="8">
    <location>
        <begin position="420"/>
        <end position="440"/>
    </location>
</feature>
<comment type="caution">
    <text evidence="9">The sequence shown here is derived from an EMBL/GenBank/DDBJ whole genome shotgun (WGS) entry which is preliminary data.</text>
</comment>
<evidence type="ECO:0000313" key="9">
    <source>
        <dbReference type="EMBL" id="NYE49219.1"/>
    </source>
</evidence>
<evidence type="ECO:0000256" key="5">
    <source>
        <dbReference type="ARBA" id="ARBA00022989"/>
    </source>
</evidence>
<feature type="transmembrane region" description="Helical" evidence="8">
    <location>
        <begin position="348"/>
        <end position="367"/>
    </location>
</feature>
<dbReference type="PIRSF" id="PIRSF002744">
    <property type="entry name" value="Pur-cyt_permease"/>
    <property type="match status" value="1"/>
</dbReference>
<organism evidence="9 10">
    <name type="scientific">Spinactinospora alkalitolerans</name>
    <dbReference type="NCBI Taxonomy" id="687207"/>
    <lineage>
        <taxon>Bacteria</taxon>
        <taxon>Bacillati</taxon>
        <taxon>Actinomycetota</taxon>
        <taxon>Actinomycetes</taxon>
        <taxon>Streptosporangiales</taxon>
        <taxon>Nocardiopsidaceae</taxon>
        <taxon>Spinactinospora</taxon>
    </lineage>
</organism>
<comment type="similarity">
    <text evidence="2 7">Belongs to the purine-cytosine permease (2.A.39) family.</text>
</comment>
<gene>
    <name evidence="9" type="ORF">HDA32_004339</name>
</gene>
<feature type="transmembrane region" description="Helical" evidence="8">
    <location>
        <begin position="24"/>
        <end position="44"/>
    </location>
</feature>
<keyword evidence="5 8" id="KW-1133">Transmembrane helix</keyword>
<keyword evidence="4 8" id="KW-0812">Transmembrane</keyword>
<feature type="transmembrane region" description="Helical" evidence="8">
    <location>
        <begin position="188"/>
        <end position="209"/>
    </location>
</feature>
<dbReference type="Proteomes" id="UP000589036">
    <property type="component" value="Unassembled WGS sequence"/>
</dbReference>
<dbReference type="PANTHER" id="PTHR31806">
    <property type="entry name" value="PURINE-CYTOSINE PERMEASE FCY2-RELATED"/>
    <property type="match status" value="1"/>
</dbReference>
<accession>A0A852TZ06</accession>
<evidence type="ECO:0000256" key="2">
    <source>
        <dbReference type="ARBA" id="ARBA00008974"/>
    </source>
</evidence>
<feature type="transmembrane region" description="Helical" evidence="8">
    <location>
        <begin position="156"/>
        <end position="176"/>
    </location>
</feature>
<keyword evidence="10" id="KW-1185">Reference proteome</keyword>
<evidence type="ECO:0000256" key="8">
    <source>
        <dbReference type="SAM" id="Phobius"/>
    </source>
</evidence>
<dbReference type="CDD" id="cd11484">
    <property type="entry name" value="SLC-NCS1sbd_CobB-like"/>
    <property type="match status" value="1"/>
</dbReference>
<keyword evidence="3 7" id="KW-0813">Transport</keyword>